<dbReference type="Proteomes" id="UP001300692">
    <property type="component" value="Unassembled WGS sequence"/>
</dbReference>
<dbReference type="Pfam" id="PF04168">
    <property type="entry name" value="Alpha-E"/>
    <property type="match status" value="1"/>
</dbReference>
<dbReference type="RefSeq" id="WP_264135941.1">
    <property type="nucleotide sequence ID" value="NZ_JAOYOD010000001.1"/>
</dbReference>
<proteinExistence type="predicted"/>
<accession>A0ABT3CNH9</accession>
<gene>
    <name evidence="2" type="ORF">N7U62_00655</name>
</gene>
<keyword evidence="3" id="KW-1185">Reference proteome</keyword>
<protein>
    <submittedName>
        <fullName evidence="2">Alpha-E domain-containing protein</fullName>
    </submittedName>
</protein>
<dbReference type="PANTHER" id="PTHR34595:SF7">
    <property type="entry name" value="SLL1039 PROTEIN"/>
    <property type="match status" value="1"/>
</dbReference>
<dbReference type="EMBL" id="JAOYOD010000001">
    <property type="protein sequence ID" value="MCV9385147.1"/>
    <property type="molecule type" value="Genomic_DNA"/>
</dbReference>
<evidence type="ECO:0000313" key="3">
    <source>
        <dbReference type="Proteomes" id="UP001300692"/>
    </source>
</evidence>
<sequence>MLARVADNLYWFGRYVERVEHLSRYLNIQYFSALDTTSDLQREMALNSIVHMVGLDKEAENYDFEEELLVDVAMDEKNHTSIKSCTHYARENARGARDLISIELWNAINKFYRFINDYPEDFYKTQGLYDFTNTTIENCAIIKNRVQSTMLHDEIWAFIRMGLQIERASQICRILITKFNDISKIEDEKVSKSVVSFQLGTLLKSAEGLDMYHREYSILPKKKETLEFMVLNARFPRSIAYNISALQQHLLQISPRKSTEKNSIEWSIGRMSEFLKYHTVEEFSDDPLTFLNDTLKYLNELNNRISQEYLNH</sequence>
<organism evidence="2 3">
    <name type="scientific">Reichenbachiella ulvae</name>
    <dbReference type="NCBI Taxonomy" id="2980104"/>
    <lineage>
        <taxon>Bacteria</taxon>
        <taxon>Pseudomonadati</taxon>
        <taxon>Bacteroidota</taxon>
        <taxon>Cytophagia</taxon>
        <taxon>Cytophagales</taxon>
        <taxon>Reichenbachiellaceae</taxon>
        <taxon>Reichenbachiella</taxon>
    </lineage>
</organism>
<comment type="caution">
    <text evidence="2">The sequence shown here is derived from an EMBL/GenBank/DDBJ whole genome shotgun (WGS) entry which is preliminary data.</text>
</comment>
<reference evidence="2 3" key="1">
    <citation type="submission" date="2022-10" db="EMBL/GenBank/DDBJ databases">
        <title>Comparative genomics and taxonomic characterization of three novel marine species of genus Reichenbachiella exhibiting antioxidant and polysaccharide degradation activities.</title>
        <authorList>
            <person name="Muhammad N."/>
            <person name="Lee Y.-J."/>
            <person name="Ko J."/>
            <person name="Kim S.-G."/>
        </authorList>
    </citation>
    <scope>NUCLEOTIDE SEQUENCE [LARGE SCALE GENOMIC DNA]</scope>
    <source>
        <strain evidence="2 3">ABR2-5</strain>
    </source>
</reference>
<evidence type="ECO:0000259" key="1">
    <source>
        <dbReference type="Pfam" id="PF04168"/>
    </source>
</evidence>
<name>A0ABT3CNH9_9BACT</name>
<evidence type="ECO:0000313" key="2">
    <source>
        <dbReference type="EMBL" id="MCV9385147.1"/>
    </source>
</evidence>
<dbReference type="InterPro" id="IPR007296">
    <property type="entry name" value="DUF403"/>
</dbReference>
<dbReference type="InterPro" id="IPR051680">
    <property type="entry name" value="ATP-dep_Glu-Cys_Ligase-2"/>
</dbReference>
<feature type="domain" description="DUF403" evidence="1">
    <location>
        <begin position="1"/>
        <end position="310"/>
    </location>
</feature>
<dbReference type="PANTHER" id="PTHR34595">
    <property type="entry name" value="BLR5612 PROTEIN"/>
    <property type="match status" value="1"/>
</dbReference>